<reference evidence="2" key="1">
    <citation type="journal article" date="2014" name="PLoS Genet.">
        <title>The Genome of Spironucleus salmonicida Highlights a Fish Pathogen Adapted to Fluctuating Environments.</title>
        <authorList>
            <person name="Xu F."/>
            <person name="Jerlstrom-Hultqvist J."/>
            <person name="Einarsson E."/>
            <person name="Astvaldsson A."/>
            <person name="Svard S.G."/>
            <person name="Andersson J.O."/>
        </authorList>
    </citation>
    <scope>NUCLEOTIDE SEQUENCE</scope>
</reference>
<evidence type="ECO:0000256" key="1">
    <source>
        <dbReference type="SAM" id="MobiDB-lite"/>
    </source>
</evidence>
<dbReference type="EMBL" id="KI546134">
    <property type="protein sequence ID" value="EST43771.1"/>
    <property type="molecule type" value="Genomic_DNA"/>
</dbReference>
<dbReference type="AlphaFoldDB" id="V6LJA0"/>
<gene>
    <name evidence="2" type="ORF">SS50377_16511</name>
</gene>
<feature type="compositionally biased region" description="Basic and acidic residues" evidence="1">
    <location>
        <begin position="76"/>
        <end position="96"/>
    </location>
</feature>
<sequence length="206" mass="23256">MFTQNLDSQLEDALLHLREIAQPIENVTTNIDSVVKVCQFYQLVTLLRFISLDQTILQEAAPQLADNLLESQEINDANKDSEVKDLEKDSEAEKPTDTVPVPEDIIPAPQEDAYAEDNLDEDLYINLDDDEDFPANDLVYDENNIKIDFPRSRPSSKGPMHGRGKSGKAVVLNNVPQVLQETLDRKTMKQMSMNVVAANKIEKKEE</sequence>
<dbReference type="VEuPathDB" id="GiardiaDB:SS50377_27102"/>
<feature type="region of interest" description="Disordered" evidence="1">
    <location>
        <begin position="72"/>
        <end position="104"/>
    </location>
</feature>
<protein>
    <submittedName>
        <fullName evidence="2">Uncharacterized protein</fullName>
    </submittedName>
</protein>
<accession>V6LJA0</accession>
<evidence type="ECO:0000313" key="2">
    <source>
        <dbReference type="EMBL" id="EST43771.1"/>
    </source>
</evidence>
<organism evidence="2">
    <name type="scientific">Spironucleus salmonicida</name>
    <dbReference type="NCBI Taxonomy" id="348837"/>
    <lineage>
        <taxon>Eukaryota</taxon>
        <taxon>Metamonada</taxon>
        <taxon>Diplomonadida</taxon>
        <taxon>Hexamitidae</taxon>
        <taxon>Hexamitinae</taxon>
        <taxon>Spironucleus</taxon>
    </lineage>
</organism>
<name>V6LJA0_9EUKA</name>
<proteinExistence type="predicted"/>
<feature type="region of interest" description="Disordered" evidence="1">
    <location>
        <begin position="149"/>
        <end position="173"/>
    </location>
</feature>